<dbReference type="Gene3D" id="3.30.70.2450">
    <property type="match status" value="1"/>
</dbReference>
<gene>
    <name evidence="5" type="ORF">AWB85_25345</name>
</gene>
<dbReference type="EMBL" id="LQYE01000020">
    <property type="protein sequence ID" value="OAT68372.1"/>
    <property type="molecule type" value="Genomic_DNA"/>
</dbReference>
<accession>A0A179VB21</accession>
<comment type="cofactor">
    <cofactor evidence="1">
        <name>FAD</name>
        <dbReference type="ChEBI" id="CHEBI:57692"/>
    </cofactor>
</comment>
<dbReference type="GO" id="GO:0016709">
    <property type="term" value="F:oxidoreductase activity, acting on paired donors, with incorporation or reduction of molecular oxygen, NAD(P)H as one donor, and incorporation of one atom of oxygen"/>
    <property type="evidence" value="ECO:0007669"/>
    <property type="project" value="UniProtKB-ARBA"/>
</dbReference>
<name>A0A179VB21_9MYCO</name>
<reference evidence="5 6" key="1">
    <citation type="submission" date="2016-01" db="EMBL/GenBank/DDBJ databases">
        <title>Mycobacterium immunogenum strain CD11_6 genome sequencing and assembly.</title>
        <authorList>
            <person name="Kaur G."/>
            <person name="Nair G.R."/>
            <person name="Mayilraj S."/>
        </authorList>
    </citation>
    <scope>NUCLEOTIDE SEQUENCE [LARGE SCALE GENOMIC DNA]</scope>
    <source>
        <strain evidence="5 6">CD11-6</strain>
    </source>
</reference>
<sequence length="459" mass="49817">METQVAIVGAGPTGLALACELRLHGIDCVVLERRVEEPNLTRAFALHSRTMELLDGRGLAEEIVPCAIRATSVQPAPGVNLDLSVIASRFNCVHVVPQSGTERVLEQRALATGARIRRGARVTGLTQDAAGVTLTLDGGEEVRALYVAGADGAHSVVRDLIGVDFAGTAYSTHIMLADVRLERPPVETLFSARNENGLVLFVPFGDGWFRAIAWDRTRENAPLDESLGLGELRESFFRISGDDYGMCQLRWSTRFLSEHKQARKYRVGRVFLAGDAAHVHSPVGGQGMNTGIGDAFNLGWKLACAIEGVGPRDLLDTYESERHPVGESVLQMTDALYKIVMTNSKFGAWWRNAAIGAFVRFKPFARRAAERISGIGIHYASGEHPLVGKRMAGVVDPQGRFTLLAPRPVNIEDVKGWVAAQSVRHKSFVLVRPDGYVAWAGDDAGDAERAVGRWCGATP</sequence>
<evidence type="ECO:0000259" key="4">
    <source>
        <dbReference type="Pfam" id="PF01494"/>
    </source>
</evidence>
<proteinExistence type="predicted"/>
<dbReference type="PANTHER" id="PTHR43004">
    <property type="entry name" value="TRK SYSTEM POTASSIUM UPTAKE PROTEIN"/>
    <property type="match status" value="1"/>
</dbReference>
<organism evidence="5 6">
    <name type="scientific">Mycobacteroides immunogenum</name>
    <dbReference type="NCBI Taxonomy" id="83262"/>
    <lineage>
        <taxon>Bacteria</taxon>
        <taxon>Bacillati</taxon>
        <taxon>Actinomycetota</taxon>
        <taxon>Actinomycetes</taxon>
        <taxon>Mycobacteriales</taxon>
        <taxon>Mycobacteriaceae</taxon>
        <taxon>Mycobacteroides</taxon>
    </lineage>
</organism>
<dbReference type="Proteomes" id="UP000186919">
    <property type="component" value="Unassembled WGS sequence"/>
</dbReference>
<dbReference type="InterPro" id="IPR002938">
    <property type="entry name" value="FAD-bd"/>
</dbReference>
<dbReference type="Gene3D" id="3.50.50.60">
    <property type="entry name" value="FAD/NAD(P)-binding domain"/>
    <property type="match status" value="1"/>
</dbReference>
<dbReference type="RefSeq" id="WP_081272208.1">
    <property type="nucleotide sequence ID" value="NZ_LQYE01000020.1"/>
</dbReference>
<keyword evidence="5" id="KW-0560">Oxidoreductase</keyword>
<evidence type="ECO:0000313" key="5">
    <source>
        <dbReference type="EMBL" id="OAT68372.1"/>
    </source>
</evidence>
<feature type="domain" description="FAD-binding" evidence="4">
    <location>
        <begin position="2"/>
        <end position="332"/>
    </location>
</feature>
<comment type="caution">
    <text evidence="5">The sequence shown here is derived from an EMBL/GenBank/DDBJ whole genome shotgun (WGS) entry which is preliminary data.</text>
</comment>
<evidence type="ECO:0000256" key="1">
    <source>
        <dbReference type="ARBA" id="ARBA00001974"/>
    </source>
</evidence>
<dbReference type="GO" id="GO:0071949">
    <property type="term" value="F:FAD binding"/>
    <property type="evidence" value="ECO:0007669"/>
    <property type="project" value="InterPro"/>
</dbReference>
<protein>
    <submittedName>
        <fullName evidence="5">Monooxygenase</fullName>
    </submittedName>
</protein>
<dbReference type="InterPro" id="IPR036188">
    <property type="entry name" value="FAD/NAD-bd_sf"/>
</dbReference>
<keyword evidence="5" id="KW-0503">Monooxygenase</keyword>
<evidence type="ECO:0000256" key="3">
    <source>
        <dbReference type="ARBA" id="ARBA00022827"/>
    </source>
</evidence>
<dbReference type="Pfam" id="PF21274">
    <property type="entry name" value="Rng_hyd_C"/>
    <property type="match status" value="1"/>
</dbReference>
<keyword evidence="3" id="KW-0274">FAD</keyword>
<dbReference type="InterPro" id="IPR050641">
    <property type="entry name" value="RIFMO-like"/>
</dbReference>
<dbReference type="SUPFAM" id="SSF51905">
    <property type="entry name" value="FAD/NAD(P)-binding domain"/>
    <property type="match status" value="1"/>
</dbReference>
<dbReference type="Gene3D" id="3.40.30.120">
    <property type="match status" value="1"/>
</dbReference>
<dbReference type="AlphaFoldDB" id="A0A179VB21"/>
<evidence type="ECO:0000313" key="6">
    <source>
        <dbReference type="Proteomes" id="UP000186919"/>
    </source>
</evidence>
<dbReference type="Pfam" id="PF01494">
    <property type="entry name" value="FAD_binding_3"/>
    <property type="match status" value="1"/>
</dbReference>
<dbReference type="PRINTS" id="PR00420">
    <property type="entry name" value="RNGMNOXGNASE"/>
</dbReference>
<evidence type="ECO:0000256" key="2">
    <source>
        <dbReference type="ARBA" id="ARBA00022630"/>
    </source>
</evidence>
<dbReference type="PANTHER" id="PTHR43004:SF19">
    <property type="entry name" value="BINDING MONOOXYGENASE, PUTATIVE (JCVI)-RELATED"/>
    <property type="match status" value="1"/>
</dbReference>
<keyword evidence="2" id="KW-0285">Flavoprotein</keyword>